<dbReference type="Proteomes" id="UP000230066">
    <property type="component" value="Unassembled WGS sequence"/>
</dbReference>
<keyword evidence="2" id="KW-1185">Reference proteome</keyword>
<name>A0A4E0RLS9_FASHE</name>
<comment type="caution">
    <text evidence="1">The sequence shown here is derived from an EMBL/GenBank/DDBJ whole genome shotgun (WGS) entry which is preliminary data.</text>
</comment>
<organism evidence="1 2">
    <name type="scientific">Fasciola hepatica</name>
    <name type="common">Liver fluke</name>
    <dbReference type="NCBI Taxonomy" id="6192"/>
    <lineage>
        <taxon>Eukaryota</taxon>
        <taxon>Metazoa</taxon>
        <taxon>Spiralia</taxon>
        <taxon>Lophotrochozoa</taxon>
        <taxon>Platyhelminthes</taxon>
        <taxon>Trematoda</taxon>
        <taxon>Digenea</taxon>
        <taxon>Plagiorchiida</taxon>
        <taxon>Echinostomata</taxon>
        <taxon>Echinostomatoidea</taxon>
        <taxon>Fasciolidae</taxon>
        <taxon>Fasciola</taxon>
    </lineage>
</organism>
<proteinExistence type="predicted"/>
<dbReference type="EMBL" id="JXXN02000158">
    <property type="protein sequence ID" value="THD28413.1"/>
    <property type="molecule type" value="Genomic_DNA"/>
</dbReference>
<evidence type="ECO:0000313" key="2">
    <source>
        <dbReference type="Proteomes" id="UP000230066"/>
    </source>
</evidence>
<reference evidence="1" key="1">
    <citation type="submission" date="2019-03" db="EMBL/GenBank/DDBJ databases">
        <title>Improved annotation for the trematode Fasciola hepatica.</title>
        <authorList>
            <person name="Choi Y.-J."/>
            <person name="Martin J."/>
            <person name="Mitreva M."/>
        </authorList>
    </citation>
    <scope>NUCLEOTIDE SEQUENCE [LARGE SCALE GENOMIC DNA]</scope>
</reference>
<evidence type="ECO:0000313" key="1">
    <source>
        <dbReference type="EMBL" id="THD28413.1"/>
    </source>
</evidence>
<accession>A0A4E0RLS9</accession>
<dbReference type="AlphaFoldDB" id="A0A4E0RLS9"/>
<sequence length="65" mass="6855">MECQCGLELGFPLIHLAVGCKVSASSQNKIINNLSNGGLGWIELITLTLVLIYGRCPGGGLRKIA</sequence>
<protein>
    <submittedName>
        <fullName evidence="1">Uncharacterized protein</fullName>
    </submittedName>
</protein>
<gene>
    <name evidence="1" type="ORF">D915_000759</name>
</gene>